<evidence type="ECO:0000313" key="3">
    <source>
        <dbReference type="Proteomes" id="UP000274429"/>
    </source>
</evidence>
<dbReference type="Proteomes" id="UP000274429">
    <property type="component" value="Unassembled WGS sequence"/>
</dbReference>
<evidence type="ECO:0000313" key="4">
    <source>
        <dbReference type="WBParaSite" id="TTAC_0000589501-mRNA-1"/>
    </source>
</evidence>
<gene>
    <name evidence="2" type="ORF">TTAC_LOCUS5880</name>
</gene>
<keyword evidence="1" id="KW-1133">Transmembrane helix</keyword>
<sequence>MPLQLRIYCVNTDTVYFLLTITANDVVANWYQEASRFKYGREPVSIQGIAHKLAVIPVAANICSLFLLLFGGPLTSPPFFVFGGGGGVQEGGMRRQKAAQQKRTCRIHACGVALLRYHGVPTHFSPPVHEAHFLTKNYDALQRCLSFTDFTVKAAVSSTDRH</sequence>
<feature type="transmembrane region" description="Helical" evidence="1">
    <location>
        <begin position="53"/>
        <end position="72"/>
    </location>
</feature>
<name>A0A0R3WYQ5_HYDTA</name>
<keyword evidence="1" id="KW-0472">Membrane</keyword>
<reference evidence="2 3" key="2">
    <citation type="submission" date="2018-11" db="EMBL/GenBank/DDBJ databases">
        <authorList>
            <consortium name="Pathogen Informatics"/>
        </authorList>
    </citation>
    <scope>NUCLEOTIDE SEQUENCE [LARGE SCALE GENOMIC DNA]</scope>
</reference>
<reference evidence="4" key="1">
    <citation type="submission" date="2017-02" db="UniProtKB">
        <authorList>
            <consortium name="WormBaseParasite"/>
        </authorList>
    </citation>
    <scope>IDENTIFICATION</scope>
</reference>
<organism evidence="4">
    <name type="scientific">Hydatigena taeniaeformis</name>
    <name type="common">Feline tapeworm</name>
    <name type="synonym">Taenia taeniaeformis</name>
    <dbReference type="NCBI Taxonomy" id="6205"/>
    <lineage>
        <taxon>Eukaryota</taxon>
        <taxon>Metazoa</taxon>
        <taxon>Spiralia</taxon>
        <taxon>Lophotrochozoa</taxon>
        <taxon>Platyhelminthes</taxon>
        <taxon>Cestoda</taxon>
        <taxon>Eucestoda</taxon>
        <taxon>Cyclophyllidea</taxon>
        <taxon>Taeniidae</taxon>
        <taxon>Hydatigera</taxon>
    </lineage>
</organism>
<evidence type="ECO:0000313" key="2">
    <source>
        <dbReference type="EMBL" id="VDM27873.1"/>
    </source>
</evidence>
<proteinExistence type="predicted"/>
<evidence type="ECO:0000256" key="1">
    <source>
        <dbReference type="SAM" id="Phobius"/>
    </source>
</evidence>
<keyword evidence="3" id="KW-1185">Reference proteome</keyword>
<dbReference type="WBParaSite" id="TTAC_0000589501-mRNA-1">
    <property type="protein sequence ID" value="TTAC_0000589501-mRNA-1"/>
    <property type="gene ID" value="TTAC_0000589501"/>
</dbReference>
<accession>A0A0R3WYQ5</accession>
<dbReference type="AlphaFoldDB" id="A0A0R3WYQ5"/>
<keyword evidence="1" id="KW-0812">Transmembrane</keyword>
<protein>
    <submittedName>
        <fullName evidence="4">PHM7_ext domain-containing protein</fullName>
    </submittedName>
</protein>
<dbReference type="EMBL" id="UYWX01009528">
    <property type="protein sequence ID" value="VDM27873.1"/>
    <property type="molecule type" value="Genomic_DNA"/>
</dbReference>